<evidence type="ECO:0000313" key="12">
    <source>
        <dbReference type="Proteomes" id="UP000524246"/>
    </source>
</evidence>
<dbReference type="PANTHER" id="PTHR10099">
    <property type="entry name" value="PHOSPHORIBOSYLFORMYLGLYCINAMIDINE SYNTHASE"/>
    <property type="match status" value="1"/>
</dbReference>
<dbReference type="SUPFAM" id="SSF82697">
    <property type="entry name" value="PurS-like"/>
    <property type="match status" value="1"/>
</dbReference>
<dbReference type="NCBIfam" id="NF003672">
    <property type="entry name" value="PRK05297.1"/>
    <property type="match status" value="1"/>
</dbReference>
<dbReference type="PANTHER" id="PTHR10099:SF1">
    <property type="entry name" value="PHOSPHORIBOSYLFORMYLGLYCINAMIDINE SYNTHASE"/>
    <property type="match status" value="1"/>
</dbReference>
<dbReference type="Pfam" id="PF02769">
    <property type="entry name" value="AIRS_C"/>
    <property type="match status" value="2"/>
</dbReference>
<dbReference type="Gene3D" id="3.40.50.880">
    <property type="match status" value="1"/>
</dbReference>
<dbReference type="SUPFAM" id="SSF56042">
    <property type="entry name" value="PurM C-terminal domain-like"/>
    <property type="match status" value="2"/>
</dbReference>
<feature type="domain" description="PurM-like C-terminal" evidence="7">
    <location>
        <begin position="789"/>
        <end position="910"/>
    </location>
</feature>
<dbReference type="Pfam" id="PF22689">
    <property type="entry name" value="FGAR-AT_PurM_N-like"/>
    <property type="match status" value="1"/>
</dbReference>
<dbReference type="InterPro" id="IPR040707">
    <property type="entry name" value="FGAR-AT_N"/>
</dbReference>
<evidence type="ECO:0000256" key="1">
    <source>
        <dbReference type="ARBA" id="ARBA00022598"/>
    </source>
</evidence>
<organism evidence="11 12">
    <name type="scientific">SAR324 cluster bacterium</name>
    <dbReference type="NCBI Taxonomy" id="2024889"/>
    <lineage>
        <taxon>Bacteria</taxon>
        <taxon>Deltaproteobacteria</taxon>
        <taxon>SAR324 cluster</taxon>
    </lineage>
</organism>
<dbReference type="InterPro" id="IPR029062">
    <property type="entry name" value="Class_I_gatase-like"/>
</dbReference>
<gene>
    <name evidence="11" type="primary">purL</name>
    <name evidence="11" type="synonym">purI</name>
    <name evidence="11" type="ORF">GYA55_07760</name>
</gene>
<keyword evidence="3" id="KW-0547">Nucleotide-binding</keyword>
<dbReference type="EC" id="6.3.5.3" evidence="11"/>
<accession>A0A7X9FRN4</accession>
<evidence type="ECO:0000256" key="3">
    <source>
        <dbReference type="ARBA" id="ARBA00022741"/>
    </source>
</evidence>
<dbReference type="InterPro" id="IPR036604">
    <property type="entry name" value="PurS-like_sf"/>
</dbReference>
<keyword evidence="5" id="KW-0067">ATP-binding</keyword>
<protein>
    <submittedName>
        <fullName evidence="11">Phosphoribosylformylglycinamidine synthase</fullName>
        <ecNumber evidence="11">6.3.5.3</ecNumber>
    </submittedName>
</protein>
<dbReference type="CDD" id="cd02204">
    <property type="entry name" value="PurL_repeat2"/>
    <property type="match status" value="1"/>
</dbReference>
<dbReference type="SUPFAM" id="SSF55326">
    <property type="entry name" value="PurM N-terminal domain-like"/>
    <property type="match status" value="2"/>
</dbReference>
<dbReference type="AlphaFoldDB" id="A0A7X9FRN4"/>
<comment type="caution">
    <text evidence="11">The sequence shown here is derived from an EMBL/GenBank/DDBJ whole genome shotgun (WGS) entry which is preliminary data.</text>
</comment>
<keyword evidence="4" id="KW-0658">Purine biosynthesis</keyword>
<reference evidence="11 12" key="1">
    <citation type="journal article" date="2020" name="Biotechnol. Biofuels">
        <title>New insights from the biogas microbiome by comprehensive genome-resolved metagenomics of nearly 1600 species originating from multiple anaerobic digesters.</title>
        <authorList>
            <person name="Campanaro S."/>
            <person name="Treu L."/>
            <person name="Rodriguez-R L.M."/>
            <person name="Kovalovszki A."/>
            <person name="Ziels R.M."/>
            <person name="Maus I."/>
            <person name="Zhu X."/>
            <person name="Kougias P.G."/>
            <person name="Basile A."/>
            <person name="Luo G."/>
            <person name="Schluter A."/>
            <person name="Konstantinidis K.T."/>
            <person name="Angelidaki I."/>
        </authorList>
    </citation>
    <scope>NUCLEOTIDE SEQUENCE [LARGE SCALE GENOMIC DNA]</scope>
    <source>
        <strain evidence="11">AS27yjCOA_65</strain>
    </source>
</reference>
<evidence type="ECO:0000313" key="11">
    <source>
        <dbReference type="EMBL" id="NMC63049.1"/>
    </source>
</evidence>
<proteinExistence type="predicted"/>
<feature type="domain" description="Phosphoribosylformylglycinamidine synthase linker" evidence="8">
    <location>
        <begin position="124"/>
        <end position="172"/>
    </location>
</feature>
<evidence type="ECO:0000259" key="9">
    <source>
        <dbReference type="Pfam" id="PF18076"/>
    </source>
</evidence>
<evidence type="ECO:0000256" key="5">
    <source>
        <dbReference type="ARBA" id="ARBA00022840"/>
    </source>
</evidence>
<dbReference type="EMBL" id="JAAZON010000341">
    <property type="protein sequence ID" value="NMC63049.1"/>
    <property type="molecule type" value="Genomic_DNA"/>
</dbReference>
<keyword evidence="1 11" id="KW-0436">Ligase</keyword>
<dbReference type="Gene3D" id="3.30.1330.10">
    <property type="entry name" value="PurM-like, N-terminal domain"/>
    <property type="match status" value="2"/>
</dbReference>
<dbReference type="GO" id="GO:0005737">
    <property type="term" value="C:cytoplasm"/>
    <property type="evidence" value="ECO:0007669"/>
    <property type="project" value="TreeGrafter"/>
</dbReference>
<dbReference type="Proteomes" id="UP000524246">
    <property type="component" value="Unassembled WGS sequence"/>
</dbReference>
<dbReference type="InterPro" id="IPR036921">
    <property type="entry name" value="PurM-like_N_sf"/>
</dbReference>
<dbReference type="Pfam" id="PF18076">
    <property type="entry name" value="FGAR-AT_N"/>
    <property type="match status" value="1"/>
</dbReference>
<dbReference type="SMART" id="SM01211">
    <property type="entry name" value="GATase_5"/>
    <property type="match status" value="1"/>
</dbReference>
<dbReference type="GO" id="GO:0005524">
    <property type="term" value="F:ATP binding"/>
    <property type="evidence" value="ECO:0007669"/>
    <property type="project" value="UniProtKB-KW"/>
</dbReference>
<evidence type="ECO:0000259" key="8">
    <source>
        <dbReference type="Pfam" id="PF18072"/>
    </source>
</evidence>
<dbReference type="InterPro" id="IPR010918">
    <property type="entry name" value="PurM-like_C_dom"/>
</dbReference>
<feature type="domain" description="Phosphoribosylformylglycinamidine synthase N-terminal" evidence="9">
    <location>
        <begin position="13"/>
        <end position="81"/>
    </location>
</feature>
<evidence type="ECO:0000256" key="4">
    <source>
        <dbReference type="ARBA" id="ARBA00022755"/>
    </source>
</evidence>
<dbReference type="SUPFAM" id="SSF109736">
    <property type="entry name" value="FGAM synthase PurL, linker domain"/>
    <property type="match status" value="1"/>
</dbReference>
<dbReference type="Gene3D" id="3.90.650.10">
    <property type="entry name" value="PurM-like C-terminal domain"/>
    <property type="match status" value="2"/>
</dbReference>
<dbReference type="InterPro" id="IPR055181">
    <property type="entry name" value="FGAR-AT_PurM_N-like"/>
</dbReference>
<dbReference type="Pfam" id="PF18072">
    <property type="entry name" value="FGAR-AT_linker"/>
    <property type="match status" value="1"/>
</dbReference>
<evidence type="ECO:0000259" key="7">
    <source>
        <dbReference type="Pfam" id="PF02769"/>
    </source>
</evidence>
<sequence length="1087" mass="118263">MNTTSIFSGIRDIFLVESEIELSSTNIKHLEWLLGAALLSTNSVKGLFVGPRKELVSPWSTNASEIAKNVGINGIVRIERFEPIEESELSSVDPMTQSVYYGLDRNSLLVERRPEPSFFVKDIVEFNKKEGLALSSEEIEYLEKTSKKLGRCFTDSELFGFAQVNSEHCRHKIFNGTFIIDGKKKEKSLFQLIKESSAKSPENLISAYKDNVAFLKGPKLIQFAPEDPTRPSYFRIQAIESVLSLKAETHNFPTTVEPFSGASTGSGGEIRDRMAGGKGSIPLVGTAVYMTSYPRIEGARALSYQNKIPARKWKYQTPAQILIKASNGASDFGNKFGQPLIAGSLLTFEGMNAKQLCAYDRCIMLAGGVGYANTKHALKDQGEKGQKVVLLGGDNYRIGMAGGSVSSVGGGQYSQEIELSAVQRANAEMQKRVYNVIRALAEMNNNPIVLVHDHGAGGHMNCLTELIEPSGGTIHIKALPVGDKTLSIREIICNESQERMGLVVPENMLGVIEKIAERERAPLYVIGEIDDSKMIIFQDADGSQPVALPLELLLGSSPKTVIEDTSLNLERNTLQFNPKTGEEFLKAFLNVLSLEGVGSKDWLTNKVDRSVSGRVAAQQCVGQLQLPLANLGIAALDYSSGRGIATAIGHAPIVGLIDSQAGAVLSLLESLTNIVWTPLKNGLSSVALSANWMWPAKRPGEDARLYDAVEALSNAAISLGIPVPTGKDSLSMTQKYKEGTEVNAPGTVIISAAAETDNFLNYISPDLKPILESAILYVNLSGIKECPLGGSALSQTLGELGSEVPKVKDLNKFAKGFSLIQKLLREEKILAGHDVSSGGVISALCEMAFAGDLGIRISINEVSDPASFLFCEKPAVILQVFENQKTQLIKLFKESELDVMEIARVQGSPFVELEAGALSFNKPLAELRRAWFQPSALFDAMQTKNKKADERFKNFDKHPLKFKFPKDFTGAAKDYGVDFERKTLSGLRAAIIREKGTNGDREMAFSMFAAGFDVKDVTVSDLMSGRETLDDINFIVFPGGFSNSDVLGAGRGWAGALLYNDRAYGAIRRFMERDDTLSLGVCNGCQL</sequence>
<feature type="domain" description="FGAR-AT PurM N-terminal-like" evidence="10">
    <location>
        <begin position="599"/>
        <end position="754"/>
    </location>
</feature>
<evidence type="ECO:0000256" key="2">
    <source>
        <dbReference type="ARBA" id="ARBA00022723"/>
    </source>
</evidence>
<dbReference type="PROSITE" id="PS51273">
    <property type="entry name" value="GATASE_TYPE_1"/>
    <property type="match status" value="1"/>
</dbReference>
<name>A0A7X9FRN4_9DELT</name>
<keyword evidence="2" id="KW-0479">Metal-binding</keyword>
<dbReference type="GO" id="GO:0004642">
    <property type="term" value="F:phosphoribosylformylglycinamidine synthase activity"/>
    <property type="evidence" value="ECO:0007669"/>
    <property type="project" value="UniProtKB-EC"/>
</dbReference>
<dbReference type="GO" id="GO:0006164">
    <property type="term" value="P:purine nucleotide biosynthetic process"/>
    <property type="evidence" value="ECO:0007669"/>
    <property type="project" value="UniProtKB-KW"/>
</dbReference>
<dbReference type="InterPro" id="IPR036676">
    <property type="entry name" value="PurM-like_C_sf"/>
</dbReference>
<dbReference type="InterPro" id="IPR041609">
    <property type="entry name" value="PurL_linker"/>
</dbReference>
<evidence type="ECO:0000259" key="10">
    <source>
        <dbReference type="Pfam" id="PF22689"/>
    </source>
</evidence>
<dbReference type="Gene3D" id="1.10.8.750">
    <property type="entry name" value="Phosphoribosylformylglycinamidine synthase, linker domain"/>
    <property type="match status" value="1"/>
</dbReference>
<feature type="domain" description="PurM-like C-terminal" evidence="7">
    <location>
        <begin position="384"/>
        <end position="534"/>
    </location>
</feature>
<dbReference type="SUPFAM" id="SSF52317">
    <property type="entry name" value="Class I glutamine amidotransferase-like"/>
    <property type="match status" value="1"/>
</dbReference>
<keyword evidence="6" id="KW-0460">Magnesium</keyword>
<feature type="non-terminal residue" evidence="11">
    <location>
        <position position="1087"/>
    </location>
</feature>
<dbReference type="GO" id="GO:0046872">
    <property type="term" value="F:metal ion binding"/>
    <property type="evidence" value="ECO:0007669"/>
    <property type="project" value="UniProtKB-KW"/>
</dbReference>
<evidence type="ECO:0000256" key="6">
    <source>
        <dbReference type="ARBA" id="ARBA00022842"/>
    </source>
</evidence>
<dbReference type="Pfam" id="PF13507">
    <property type="entry name" value="GATase_5"/>
    <property type="match status" value="1"/>
</dbReference>